<organism evidence="1 2">
    <name type="scientific">Candidatus Onthousia excrementipullorum</name>
    <dbReference type="NCBI Taxonomy" id="2840884"/>
    <lineage>
        <taxon>Bacteria</taxon>
        <taxon>Bacillati</taxon>
        <taxon>Bacillota</taxon>
        <taxon>Bacilli</taxon>
        <taxon>Candidatus Onthousia</taxon>
    </lineage>
</organism>
<comment type="caution">
    <text evidence="1">The sequence shown here is derived from an EMBL/GenBank/DDBJ whole genome shotgun (WGS) entry which is preliminary data.</text>
</comment>
<reference evidence="1" key="2">
    <citation type="journal article" date="2021" name="PeerJ">
        <title>Extensive microbial diversity within the chicken gut microbiome revealed by metagenomics and culture.</title>
        <authorList>
            <person name="Gilroy R."/>
            <person name="Ravi A."/>
            <person name="Getino M."/>
            <person name="Pursley I."/>
            <person name="Horton D.L."/>
            <person name="Alikhan N.F."/>
            <person name="Baker D."/>
            <person name="Gharbi K."/>
            <person name="Hall N."/>
            <person name="Watson M."/>
            <person name="Adriaenssens E.M."/>
            <person name="Foster-Nyarko E."/>
            <person name="Jarju S."/>
            <person name="Secka A."/>
            <person name="Antonio M."/>
            <person name="Oren A."/>
            <person name="Chaudhuri R.R."/>
            <person name="La Ragione R."/>
            <person name="Hildebrand F."/>
            <person name="Pallen M.J."/>
        </authorList>
    </citation>
    <scope>NUCLEOTIDE SEQUENCE</scope>
    <source>
        <strain evidence="1">CHK184-20233</strain>
    </source>
</reference>
<proteinExistence type="predicted"/>
<reference evidence="1" key="1">
    <citation type="submission" date="2020-10" db="EMBL/GenBank/DDBJ databases">
        <authorList>
            <person name="Gilroy R."/>
        </authorList>
    </citation>
    <scope>NUCLEOTIDE SEQUENCE</scope>
    <source>
        <strain evidence="1">CHK184-20233</strain>
    </source>
</reference>
<dbReference type="EMBL" id="DVHC01000062">
    <property type="protein sequence ID" value="HIR59647.1"/>
    <property type="molecule type" value="Genomic_DNA"/>
</dbReference>
<sequence length="210" mass="25718">MVEINKTKDADGYDRFKITTENGSFDIMFGGNLDLYWSYWPEEDFEDWPLSKTFTITKENYFLYQKIDELYKNIKEHRPYPKTDKDDYTFLFEELNLRNSNESKKVDYAYEKLFQNDIIKWYSDDASLEEASRVEINRLEEAFTITFYQGKEEYDFPTYSVRFRNSGSRYHPYNFAFMNMYNSLIEYDPNYHQIHIEEYLYNKKLQKIKK</sequence>
<accession>A0A9D1J3K3</accession>
<evidence type="ECO:0000313" key="1">
    <source>
        <dbReference type="EMBL" id="HIR59647.1"/>
    </source>
</evidence>
<evidence type="ECO:0000313" key="2">
    <source>
        <dbReference type="Proteomes" id="UP000824232"/>
    </source>
</evidence>
<gene>
    <name evidence="1" type="ORF">IAB38_06310</name>
</gene>
<protein>
    <submittedName>
        <fullName evidence="1">Uncharacterized protein</fullName>
    </submittedName>
</protein>
<name>A0A9D1J3K3_9FIRM</name>
<dbReference type="AlphaFoldDB" id="A0A9D1J3K3"/>
<dbReference type="Proteomes" id="UP000824232">
    <property type="component" value="Unassembled WGS sequence"/>
</dbReference>